<dbReference type="InterPro" id="IPR001296">
    <property type="entry name" value="Glyco_trans_1"/>
</dbReference>
<dbReference type="PANTHER" id="PTHR12526:SF630">
    <property type="entry name" value="GLYCOSYLTRANSFERASE"/>
    <property type="match status" value="1"/>
</dbReference>
<keyword evidence="3" id="KW-0328">Glycosyltransferase</keyword>
<dbReference type="Gene3D" id="3.40.50.2000">
    <property type="entry name" value="Glycogen Phosphorylase B"/>
    <property type="match status" value="2"/>
</dbReference>
<dbReference type="SUPFAM" id="SSF53756">
    <property type="entry name" value="UDP-Glycosyltransferase/glycogen phosphorylase"/>
    <property type="match status" value="1"/>
</dbReference>
<reference evidence="3 4" key="1">
    <citation type="journal article" date="2018" name="Front. Microbiol.">
        <title>Conversion of Methionine to Cysteine in Lactobacillus paracasei Depends on the Highly Mobile cysK-ctl-cysE Gene Cluster.</title>
        <authorList>
            <person name="Wuthrich D."/>
            <person name="Irmler S."/>
            <person name="Berthoud H."/>
            <person name="Guggenbuhl B."/>
            <person name="Eugster E."/>
            <person name="Bruggmann R."/>
        </authorList>
    </citation>
    <scope>NUCLEOTIDE SEQUENCE [LARGE SCALE GENOMIC DNA]</scope>
    <source>
        <strain evidence="3 4">FAM6012</strain>
    </source>
</reference>
<dbReference type="AlphaFoldDB" id="A0A8B3HDW0"/>
<evidence type="ECO:0000313" key="4">
    <source>
        <dbReference type="Proteomes" id="UP000284123"/>
    </source>
</evidence>
<evidence type="ECO:0000259" key="2">
    <source>
        <dbReference type="Pfam" id="PF13439"/>
    </source>
</evidence>
<dbReference type="Proteomes" id="UP000284123">
    <property type="component" value="Unassembled WGS sequence"/>
</dbReference>
<evidence type="ECO:0000259" key="1">
    <source>
        <dbReference type="Pfam" id="PF00534"/>
    </source>
</evidence>
<dbReference type="PANTHER" id="PTHR12526">
    <property type="entry name" value="GLYCOSYLTRANSFERASE"/>
    <property type="match status" value="1"/>
</dbReference>
<dbReference type="EC" id="2.4.1.290" evidence="3"/>
<protein>
    <submittedName>
        <fullName evidence="3">N, N'-diacetylbacillosaminyl-diphospho-undecaprenol alpha-1,3-N-acetylgalactosaminyltransferase</fullName>
        <ecNumber evidence="3">2.4.1.290</ecNumber>
    </submittedName>
</protein>
<organism evidence="3 4">
    <name type="scientific">Lacticaseibacillus paracasei</name>
    <name type="common">Lactobacillus paracasei</name>
    <dbReference type="NCBI Taxonomy" id="1597"/>
    <lineage>
        <taxon>Bacteria</taxon>
        <taxon>Bacillati</taxon>
        <taxon>Bacillota</taxon>
        <taxon>Bacilli</taxon>
        <taxon>Lactobacillales</taxon>
        <taxon>Lactobacillaceae</taxon>
        <taxon>Lacticaseibacillus</taxon>
    </lineage>
</organism>
<dbReference type="GO" id="GO:0102335">
    <property type="term" value="F:N,N'-diacetylbacillosaminyl-diphospho-undecaprenol alpha-1,3-N-acetylgalactosaminyltransferase activity"/>
    <property type="evidence" value="ECO:0007669"/>
    <property type="project" value="UniProtKB-EC"/>
</dbReference>
<dbReference type="Pfam" id="PF00534">
    <property type="entry name" value="Glycos_transf_1"/>
    <property type="match status" value="1"/>
</dbReference>
<dbReference type="CDD" id="cd03801">
    <property type="entry name" value="GT4_PimA-like"/>
    <property type="match status" value="1"/>
</dbReference>
<sequence length="385" mass="43569">MEKYKILFLHAGAELYGADKILLEIVENIDRKTFEPIVILPEDGPLVSKIREAGVEVSVLPYPILRRKFFNVRGIGNYIVSYIRFSRRLKKIVNKENIKLVHVNTTAVLEGVWLKLFTKAKIVWHVHEIIMKPKFIYKLICFLIQHFSDQAVAVSDATKQRLIDSGIVDKMKVITIHNGISKDYPQNEPDYVRKSLSIPPDAVVIGMVGRVNAWKGQGDFLDAVDPILRRNQNVHALLVGSAYQGEEAYEQKLFDKVASLDTKQRIHICPFTEQIADYYAAFNIFVLPSIQPDPFPTVVLEAMSNSLPVVAYDHGGASEMILDNETGYLCLPLGATKLSQKLDLLVGDSSLRVKMGKKANIRQEKFFSLSQFVERFTQVYVSLIS</sequence>
<dbReference type="InterPro" id="IPR028098">
    <property type="entry name" value="Glyco_trans_4-like_N"/>
</dbReference>
<feature type="domain" description="Glycosyl transferase family 1" evidence="1">
    <location>
        <begin position="193"/>
        <end position="359"/>
    </location>
</feature>
<dbReference type="RefSeq" id="WP_123019583.1">
    <property type="nucleotide sequence ID" value="NZ_LKGI01000059.1"/>
</dbReference>
<keyword evidence="3" id="KW-0808">Transferase</keyword>
<gene>
    <name evidence="3" type="ORF">FAM6012_01525</name>
</gene>
<accession>A0A8B3HDW0</accession>
<dbReference type="EMBL" id="LKGI01000059">
    <property type="protein sequence ID" value="RNE30666.1"/>
    <property type="molecule type" value="Genomic_DNA"/>
</dbReference>
<evidence type="ECO:0000313" key="3">
    <source>
        <dbReference type="EMBL" id="RNE30666.1"/>
    </source>
</evidence>
<feature type="domain" description="Glycosyltransferase subfamily 4-like N-terminal" evidence="2">
    <location>
        <begin position="17"/>
        <end position="181"/>
    </location>
</feature>
<proteinExistence type="predicted"/>
<name>A0A8B3HDW0_LACPA</name>
<comment type="caution">
    <text evidence="3">The sequence shown here is derived from an EMBL/GenBank/DDBJ whole genome shotgun (WGS) entry which is preliminary data.</text>
</comment>
<dbReference type="Pfam" id="PF13439">
    <property type="entry name" value="Glyco_transf_4"/>
    <property type="match status" value="1"/>
</dbReference>